<dbReference type="Proteomes" id="UP000177331">
    <property type="component" value="Unassembled WGS sequence"/>
</dbReference>
<reference evidence="7 8" key="1">
    <citation type="journal article" date="2016" name="Nat. Commun.">
        <title>Thousands of microbial genomes shed light on interconnected biogeochemical processes in an aquifer system.</title>
        <authorList>
            <person name="Anantharaman K."/>
            <person name="Brown C.T."/>
            <person name="Hug L.A."/>
            <person name="Sharon I."/>
            <person name="Castelle C.J."/>
            <person name="Probst A.J."/>
            <person name="Thomas B.C."/>
            <person name="Singh A."/>
            <person name="Wilkins M.J."/>
            <person name="Karaoz U."/>
            <person name="Brodie E.L."/>
            <person name="Williams K.H."/>
            <person name="Hubbard S.S."/>
            <person name="Banfield J.F."/>
        </authorList>
    </citation>
    <scope>NUCLEOTIDE SEQUENCE [LARGE SCALE GENOMIC DNA]</scope>
</reference>
<dbReference type="EC" id="3.1.11.6" evidence="6"/>
<dbReference type="Pfam" id="PF02609">
    <property type="entry name" value="Exonuc_VII_S"/>
    <property type="match status" value="1"/>
</dbReference>
<keyword evidence="2" id="KW-0963">Cytoplasm</keyword>
<comment type="similarity">
    <text evidence="1">Belongs to the XseB family.</text>
</comment>
<dbReference type="GO" id="GO:0008855">
    <property type="term" value="F:exodeoxyribonuclease VII activity"/>
    <property type="evidence" value="ECO:0007669"/>
    <property type="project" value="UniProtKB-UniRule"/>
</dbReference>
<comment type="caution">
    <text evidence="7">The sequence shown here is derived from an EMBL/GenBank/DDBJ whole genome shotgun (WGS) entry which is preliminary data.</text>
</comment>
<name>A0A1F7WC31_9BACT</name>
<dbReference type="InterPro" id="IPR003761">
    <property type="entry name" value="Exonuc_VII_S"/>
</dbReference>
<gene>
    <name evidence="7" type="ORF">A2318_01500</name>
</gene>
<accession>A0A1F7WC31</accession>
<proteinExistence type="inferred from homology"/>
<keyword evidence="4" id="KW-0378">Hydrolase</keyword>
<evidence type="ECO:0000256" key="1">
    <source>
        <dbReference type="ARBA" id="ARBA00009998"/>
    </source>
</evidence>
<dbReference type="GO" id="GO:0006308">
    <property type="term" value="P:DNA catabolic process"/>
    <property type="evidence" value="ECO:0007669"/>
    <property type="project" value="UniProtKB-UniRule"/>
</dbReference>
<dbReference type="InterPro" id="IPR037004">
    <property type="entry name" value="Exonuc_VII_ssu_sf"/>
</dbReference>
<evidence type="ECO:0000256" key="2">
    <source>
        <dbReference type="ARBA" id="ARBA00022490"/>
    </source>
</evidence>
<dbReference type="SUPFAM" id="SSF116842">
    <property type="entry name" value="XseB-like"/>
    <property type="match status" value="1"/>
</dbReference>
<evidence type="ECO:0000313" key="8">
    <source>
        <dbReference type="Proteomes" id="UP000177331"/>
    </source>
</evidence>
<evidence type="ECO:0000313" key="7">
    <source>
        <dbReference type="EMBL" id="OGL99634.1"/>
    </source>
</evidence>
<dbReference type="NCBIfam" id="TIGR01280">
    <property type="entry name" value="xseB"/>
    <property type="match status" value="1"/>
</dbReference>
<dbReference type="EMBL" id="MGFD01000006">
    <property type="protein sequence ID" value="OGL99634.1"/>
    <property type="molecule type" value="Genomic_DNA"/>
</dbReference>
<dbReference type="STRING" id="1802421.A2318_01500"/>
<evidence type="ECO:0000256" key="6">
    <source>
        <dbReference type="NCBIfam" id="TIGR01280"/>
    </source>
</evidence>
<keyword evidence="5" id="KW-0269">Exonuclease</keyword>
<protein>
    <recommendedName>
        <fullName evidence="6">Exodeoxyribonuclease VII small subunit</fullName>
        <ecNumber evidence="6">3.1.11.6</ecNumber>
    </recommendedName>
</protein>
<evidence type="ECO:0000256" key="4">
    <source>
        <dbReference type="ARBA" id="ARBA00022801"/>
    </source>
</evidence>
<sequence>MTKKQTSVDFAKSFEELEKITQWFDSEEHLDLDKGLKQFERGLELASLLKEKLSEVENKVVEIKKKFET</sequence>
<keyword evidence="3" id="KW-0540">Nuclease</keyword>
<evidence type="ECO:0000256" key="3">
    <source>
        <dbReference type="ARBA" id="ARBA00022722"/>
    </source>
</evidence>
<organism evidence="7 8">
    <name type="scientific">Candidatus Uhrbacteria bacterium RIFOXYB2_FULL_45_11</name>
    <dbReference type="NCBI Taxonomy" id="1802421"/>
    <lineage>
        <taxon>Bacteria</taxon>
        <taxon>Candidatus Uhriibacteriota</taxon>
    </lineage>
</organism>
<dbReference type="Gene3D" id="1.10.287.1040">
    <property type="entry name" value="Exonuclease VII, small subunit"/>
    <property type="match status" value="1"/>
</dbReference>
<dbReference type="AlphaFoldDB" id="A0A1F7WC31"/>
<dbReference type="GO" id="GO:0009318">
    <property type="term" value="C:exodeoxyribonuclease VII complex"/>
    <property type="evidence" value="ECO:0007669"/>
    <property type="project" value="UniProtKB-UniRule"/>
</dbReference>
<evidence type="ECO:0000256" key="5">
    <source>
        <dbReference type="ARBA" id="ARBA00022839"/>
    </source>
</evidence>